<dbReference type="EMBL" id="JASPKZ010010651">
    <property type="protein sequence ID" value="KAJ9574217.1"/>
    <property type="molecule type" value="Genomic_DNA"/>
</dbReference>
<feature type="non-terminal residue" evidence="1">
    <location>
        <position position="131"/>
    </location>
</feature>
<reference evidence="1" key="1">
    <citation type="journal article" date="2023" name="IScience">
        <title>Live-bearing cockroach genome reveals convergent evolutionary mechanisms linked to viviparity in insects and beyond.</title>
        <authorList>
            <person name="Fouks B."/>
            <person name="Harrison M.C."/>
            <person name="Mikhailova A.A."/>
            <person name="Marchal E."/>
            <person name="English S."/>
            <person name="Carruthers M."/>
            <person name="Jennings E.C."/>
            <person name="Chiamaka E.L."/>
            <person name="Frigard R.A."/>
            <person name="Pippel M."/>
            <person name="Attardo G.M."/>
            <person name="Benoit J.B."/>
            <person name="Bornberg-Bauer E."/>
            <person name="Tobe S.S."/>
        </authorList>
    </citation>
    <scope>NUCLEOTIDE SEQUENCE</scope>
    <source>
        <strain evidence="1">Stay&amp;Tobe</strain>
    </source>
</reference>
<organism evidence="1 2">
    <name type="scientific">Diploptera punctata</name>
    <name type="common">Pacific beetle cockroach</name>
    <dbReference type="NCBI Taxonomy" id="6984"/>
    <lineage>
        <taxon>Eukaryota</taxon>
        <taxon>Metazoa</taxon>
        <taxon>Ecdysozoa</taxon>
        <taxon>Arthropoda</taxon>
        <taxon>Hexapoda</taxon>
        <taxon>Insecta</taxon>
        <taxon>Pterygota</taxon>
        <taxon>Neoptera</taxon>
        <taxon>Polyneoptera</taxon>
        <taxon>Dictyoptera</taxon>
        <taxon>Blattodea</taxon>
        <taxon>Blaberoidea</taxon>
        <taxon>Blaberidae</taxon>
        <taxon>Diplopterinae</taxon>
        <taxon>Diploptera</taxon>
    </lineage>
</organism>
<sequence length="131" mass="14642">LVEVLHIYSAAHILQWGKVENVGIQKMNIASSTESIINFLCITTHSKMPSNLNYKLWSSDENLQNAIFSISKLWSSNENLVTTVAAVTTSSKISSSEAMFEFAARWRALCSRIGYNSFIKDLVNFCSISDL</sequence>
<evidence type="ECO:0000313" key="1">
    <source>
        <dbReference type="EMBL" id="KAJ9574217.1"/>
    </source>
</evidence>
<protein>
    <submittedName>
        <fullName evidence="1">Uncharacterized protein</fullName>
    </submittedName>
</protein>
<evidence type="ECO:0000313" key="2">
    <source>
        <dbReference type="Proteomes" id="UP001233999"/>
    </source>
</evidence>
<name>A0AAD7Z5V8_DIPPU</name>
<dbReference type="AlphaFoldDB" id="A0AAD7Z5V8"/>
<keyword evidence="2" id="KW-1185">Reference proteome</keyword>
<gene>
    <name evidence="1" type="ORF">L9F63_008398</name>
</gene>
<feature type="non-terminal residue" evidence="1">
    <location>
        <position position="1"/>
    </location>
</feature>
<reference evidence="1" key="2">
    <citation type="submission" date="2023-05" db="EMBL/GenBank/DDBJ databases">
        <authorList>
            <person name="Fouks B."/>
        </authorList>
    </citation>
    <scope>NUCLEOTIDE SEQUENCE</scope>
    <source>
        <strain evidence="1">Stay&amp;Tobe</strain>
        <tissue evidence="1">Testes</tissue>
    </source>
</reference>
<dbReference type="Proteomes" id="UP001233999">
    <property type="component" value="Unassembled WGS sequence"/>
</dbReference>
<accession>A0AAD7Z5V8</accession>
<proteinExistence type="predicted"/>
<comment type="caution">
    <text evidence="1">The sequence shown here is derived from an EMBL/GenBank/DDBJ whole genome shotgun (WGS) entry which is preliminary data.</text>
</comment>